<feature type="transmembrane region" description="Helical" evidence="1">
    <location>
        <begin position="85"/>
        <end position="104"/>
    </location>
</feature>
<keyword evidence="3" id="KW-0378">Hydrolase</keyword>
<keyword evidence="1" id="KW-1133">Transmembrane helix</keyword>
<feature type="transmembrane region" description="Helical" evidence="1">
    <location>
        <begin position="209"/>
        <end position="230"/>
    </location>
</feature>
<evidence type="ECO:0000313" key="4">
    <source>
        <dbReference type="Proteomes" id="UP000501568"/>
    </source>
</evidence>
<keyword evidence="4" id="KW-1185">Reference proteome</keyword>
<proteinExistence type="predicted"/>
<feature type="transmembrane region" description="Helical" evidence="1">
    <location>
        <begin position="48"/>
        <end position="65"/>
    </location>
</feature>
<dbReference type="GO" id="GO:0004175">
    <property type="term" value="F:endopeptidase activity"/>
    <property type="evidence" value="ECO:0007669"/>
    <property type="project" value="UniProtKB-ARBA"/>
</dbReference>
<dbReference type="GO" id="GO:0008237">
    <property type="term" value="F:metallopeptidase activity"/>
    <property type="evidence" value="ECO:0007669"/>
    <property type="project" value="UniProtKB-KW"/>
</dbReference>
<dbReference type="Pfam" id="PF02517">
    <property type="entry name" value="Rce1-like"/>
    <property type="match status" value="1"/>
</dbReference>
<dbReference type="PANTHER" id="PTHR43592:SF15">
    <property type="entry name" value="CAAX AMINO TERMINAL PROTEASE FAMILY PROTEIN"/>
    <property type="match status" value="1"/>
</dbReference>
<gene>
    <name evidence="3" type="ORF">G5C33_04455</name>
</gene>
<keyword evidence="1" id="KW-0812">Transmembrane</keyword>
<evidence type="ECO:0000256" key="1">
    <source>
        <dbReference type="SAM" id="Phobius"/>
    </source>
</evidence>
<keyword evidence="3" id="KW-0645">Protease</keyword>
<dbReference type="RefSeq" id="WP_165326112.1">
    <property type="nucleotide sequence ID" value="NZ_CP049109.1"/>
</dbReference>
<dbReference type="GO" id="GO:0006508">
    <property type="term" value="P:proteolysis"/>
    <property type="evidence" value="ECO:0007669"/>
    <property type="project" value="UniProtKB-KW"/>
</dbReference>
<evidence type="ECO:0000259" key="2">
    <source>
        <dbReference type="Pfam" id="PF02517"/>
    </source>
</evidence>
<dbReference type="AlphaFoldDB" id="A0A6G6Y2P0"/>
<feature type="transmembrane region" description="Helical" evidence="1">
    <location>
        <begin position="185"/>
        <end position="203"/>
    </location>
</feature>
<dbReference type="PANTHER" id="PTHR43592">
    <property type="entry name" value="CAAX AMINO TERMINAL PROTEASE"/>
    <property type="match status" value="1"/>
</dbReference>
<dbReference type="InterPro" id="IPR003675">
    <property type="entry name" value="Rce1/LyrA-like_dom"/>
</dbReference>
<feature type="transmembrane region" description="Helical" evidence="1">
    <location>
        <begin position="6"/>
        <end position="27"/>
    </location>
</feature>
<dbReference type="EMBL" id="CP049109">
    <property type="protein sequence ID" value="QIG79111.1"/>
    <property type="molecule type" value="Genomic_DNA"/>
</dbReference>
<name>A0A6G6Y2P0_9SPHN</name>
<keyword evidence="1" id="KW-0472">Membrane</keyword>
<evidence type="ECO:0000313" key="3">
    <source>
        <dbReference type="EMBL" id="QIG79111.1"/>
    </source>
</evidence>
<dbReference type="Proteomes" id="UP000501568">
    <property type="component" value="Chromosome"/>
</dbReference>
<feature type="domain" description="CAAX prenyl protease 2/Lysostaphin resistance protein A-like" evidence="2">
    <location>
        <begin position="133"/>
        <end position="220"/>
    </location>
</feature>
<accession>A0A6G6Y2P0</accession>
<reference evidence="3 4" key="1">
    <citation type="submission" date="2020-02" db="EMBL/GenBank/DDBJ databases">
        <authorList>
            <person name="Zheng R.K."/>
            <person name="Sun C.M."/>
        </authorList>
    </citation>
    <scope>NUCLEOTIDE SEQUENCE [LARGE SCALE GENOMIC DNA]</scope>
    <source>
        <strain evidence="4">zrk23</strain>
    </source>
</reference>
<feature type="transmembrane region" description="Helical" evidence="1">
    <location>
        <begin position="161"/>
        <end position="178"/>
    </location>
</feature>
<organism evidence="3 4">
    <name type="scientific">Stakelama tenebrarum</name>
    <dbReference type="NCBI Taxonomy" id="2711215"/>
    <lineage>
        <taxon>Bacteria</taxon>
        <taxon>Pseudomonadati</taxon>
        <taxon>Pseudomonadota</taxon>
        <taxon>Alphaproteobacteria</taxon>
        <taxon>Sphingomonadales</taxon>
        <taxon>Sphingomonadaceae</taxon>
        <taxon>Stakelama</taxon>
    </lineage>
</organism>
<dbReference type="KEGG" id="spzr:G5C33_04455"/>
<sequence length="243" mass="26016">MTLALLDHLFVIIVLLLIFPVVGWWSYQRFKKQALRIGEPALLREYRLTLVWLGALLAATVALWVDMGRALTGLVTREPIWGLDSLATGLAVGMGAMILVRPLWIAASRKMADQFAQAVGDLALFLPKSGRALRWGLLVSVAAGVAEEIAYRGYLLPYFEAMLPAWAAIAASSMLFGLAHAYQGAGGVVVTGLLGAIFGVIFVTTGSLLLPVLLHALVDVSSMITAYLALRNRPEATAATANA</sequence>
<dbReference type="GO" id="GO:0080120">
    <property type="term" value="P:CAAX-box protein maturation"/>
    <property type="evidence" value="ECO:0007669"/>
    <property type="project" value="UniProtKB-ARBA"/>
</dbReference>
<protein>
    <submittedName>
        <fullName evidence="3">CPBP family intramembrane metalloprotease</fullName>
    </submittedName>
</protein>
<keyword evidence="3" id="KW-0482">Metalloprotease</keyword>